<dbReference type="EMBL" id="JACXVP010000001">
    <property type="protein sequence ID" value="KAG5630894.1"/>
    <property type="molecule type" value="Genomic_DNA"/>
</dbReference>
<sequence>MKAEEDLQEFYQLEEEYWKQKFGMRWFTDGRKRKLQLNEIIDDPGVLFKESNDIGEAAVEVFEQQFKEITFNYDYTMIDCIPKLITTEQQENMNRTPMEKEVRGAVFSLNSDSPCGPYGYSGIFFNVVGKLSRRIF</sequence>
<protein>
    <submittedName>
        <fullName evidence="1">Uncharacterized protein</fullName>
    </submittedName>
</protein>
<reference evidence="1 2" key="1">
    <citation type="submission" date="2020-09" db="EMBL/GenBank/DDBJ databases">
        <title>De no assembly of potato wild relative species, Solanum commersonii.</title>
        <authorList>
            <person name="Cho K."/>
        </authorList>
    </citation>
    <scope>NUCLEOTIDE SEQUENCE [LARGE SCALE GENOMIC DNA]</scope>
    <source>
        <strain evidence="1">LZ3.2</strain>
        <tissue evidence="1">Leaf</tissue>
    </source>
</reference>
<dbReference type="OrthoDB" id="1430812at2759"/>
<keyword evidence="2" id="KW-1185">Reference proteome</keyword>
<comment type="caution">
    <text evidence="1">The sequence shown here is derived from an EMBL/GenBank/DDBJ whole genome shotgun (WGS) entry which is preliminary data.</text>
</comment>
<proteinExistence type="predicted"/>
<accession>A0A9J6B2E9</accession>
<name>A0A9J6B2E9_SOLCO</name>
<organism evidence="1 2">
    <name type="scientific">Solanum commersonii</name>
    <name type="common">Commerson's wild potato</name>
    <name type="synonym">Commerson's nightshade</name>
    <dbReference type="NCBI Taxonomy" id="4109"/>
    <lineage>
        <taxon>Eukaryota</taxon>
        <taxon>Viridiplantae</taxon>
        <taxon>Streptophyta</taxon>
        <taxon>Embryophyta</taxon>
        <taxon>Tracheophyta</taxon>
        <taxon>Spermatophyta</taxon>
        <taxon>Magnoliopsida</taxon>
        <taxon>eudicotyledons</taxon>
        <taxon>Gunneridae</taxon>
        <taxon>Pentapetalae</taxon>
        <taxon>asterids</taxon>
        <taxon>lamiids</taxon>
        <taxon>Solanales</taxon>
        <taxon>Solanaceae</taxon>
        <taxon>Solanoideae</taxon>
        <taxon>Solaneae</taxon>
        <taxon>Solanum</taxon>
    </lineage>
</organism>
<gene>
    <name evidence="1" type="ORF">H5410_002611</name>
</gene>
<evidence type="ECO:0000313" key="1">
    <source>
        <dbReference type="EMBL" id="KAG5630894.1"/>
    </source>
</evidence>
<dbReference type="AlphaFoldDB" id="A0A9J6B2E9"/>
<evidence type="ECO:0000313" key="2">
    <source>
        <dbReference type="Proteomes" id="UP000824120"/>
    </source>
</evidence>
<dbReference type="Proteomes" id="UP000824120">
    <property type="component" value="Chromosome 1"/>
</dbReference>